<dbReference type="Proteomes" id="UP000663860">
    <property type="component" value="Unassembled WGS sequence"/>
</dbReference>
<feature type="domain" description="RRM" evidence="4">
    <location>
        <begin position="240"/>
        <end position="327"/>
    </location>
</feature>
<dbReference type="SUPFAM" id="SSF54928">
    <property type="entry name" value="RNA-binding domain, RBD"/>
    <property type="match status" value="1"/>
</dbReference>
<dbReference type="PROSITE" id="PS50102">
    <property type="entry name" value="RRM"/>
    <property type="match status" value="1"/>
</dbReference>
<evidence type="ECO:0000256" key="2">
    <source>
        <dbReference type="PROSITE-ProRule" id="PRU00176"/>
    </source>
</evidence>
<evidence type="ECO:0000256" key="3">
    <source>
        <dbReference type="SAM" id="MobiDB-lite"/>
    </source>
</evidence>
<keyword evidence="1 2" id="KW-0694">RNA-binding</keyword>
<dbReference type="GO" id="GO:0005634">
    <property type="term" value="C:nucleus"/>
    <property type="evidence" value="ECO:0007669"/>
    <property type="project" value="TreeGrafter"/>
</dbReference>
<organism evidence="5 6">
    <name type="scientific">Adineta steineri</name>
    <dbReference type="NCBI Taxonomy" id="433720"/>
    <lineage>
        <taxon>Eukaryota</taxon>
        <taxon>Metazoa</taxon>
        <taxon>Spiralia</taxon>
        <taxon>Gnathifera</taxon>
        <taxon>Rotifera</taxon>
        <taxon>Eurotatoria</taxon>
        <taxon>Bdelloidea</taxon>
        <taxon>Adinetida</taxon>
        <taxon>Adinetidae</taxon>
        <taxon>Adineta</taxon>
    </lineage>
</organism>
<proteinExistence type="predicted"/>
<evidence type="ECO:0000259" key="4">
    <source>
        <dbReference type="PROSITE" id="PS50102"/>
    </source>
</evidence>
<dbReference type="Pfam" id="PF00076">
    <property type="entry name" value="RRM_1"/>
    <property type="match status" value="1"/>
</dbReference>
<dbReference type="PANTHER" id="PTHR23003:SF3">
    <property type="entry name" value="FI21236P1-RELATED"/>
    <property type="match status" value="1"/>
</dbReference>
<reference evidence="5" key="1">
    <citation type="submission" date="2021-02" db="EMBL/GenBank/DDBJ databases">
        <authorList>
            <person name="Nowell W R."/>
        </authorList>
    </citation>
    <scope>NUCLEOTIDE SEQUENCE</scope>
</reference>
<dbReference type="InterPro" id="IPR050374">
    <property type="entry name" value="RRT5_SRSF_SR"/>
</dbReference>
<dbReference type="AlphaFoldDB" id="A0A813R5D7"/>
<dbReference type="GO" id="GO:0003729">
    <property type="term" value="F:mRNA binding"/>
    <property type="evidence" value="ECO:0007669"/>
    <property type="project" value="TreeGrafter"/>
</dbReference>
<dbReference type="SMART" id="SM00360">
    <property type="entry name" value="RRM"/>
    <property type="match status" value="1"/>
</dbReference>
<dbReference type="InterPro" id="IPR000504">
    <property type="entry name" value="RRM_dom"/>
</dbReference>
<dbReference type="GO" id="GO:0005737">
    <property type="term" value="C:cytoplasm"/>
    <property type="evidence" value="ECO:0007669"/>
    <property type="project" value="TreeGrafter"/>
</dbReference>
<comment type="caution">
    <text evidence="5">The sequence shown here is derived from an EMBL/GenBank/DDBJ whole genome shotgun (WGS) entry which is preliminary data.</text>
</comment>
<dbReference type="PANTHER" id="PTHR23003">
    <property type="entry name" value="RNA RECOGNITION MOTIF RRM DOMAIN CONTAINING PROTEIN"/>
    <property type="match status" value="1"/>
</dbReference>
<sequence>MSLQQQIQNEGDQFQALFSRLSDTQSSEAALSEARSHLIPYQNQARLIQEKIDTFTAAADKEHKRLVDIQGHGIKHIWYKIRGQLKQRLNEQEKKWLSEFEKCKEEEQRLVAVKEQICSTQNHLHQCEIASEEYIKTKRALDELFERFFAGTTPSYPHEDTMEENLKREEECLISLQNNHRNLTHIFHLLKKAHRAVDVARRALDDALSMNTIDLLTNSGIIDIFVSSDLAKARNAATKAQQFINEVRHLYPHMAYLDFKCDEKKVQEVFSLAGRVRDVTLKRTKEGQSRGMAVVEYEHPSEAVQAVSMFNEQQLYDRIMAVKIDLKDEGKDDGRSLKLPSGLKSIGAGLGIAGNPLRTNNVNQLEPTLPQINPNPIQNITPNVSDYMNHSDLTALHALSHLSPSAISALTQLAASGFSGLNSLTGLQSANSNLNSSSSLGIDPYSNSNSLYSSLAGGYSNYQQSSGLTGGSQLSSQLSGSFYKDDDARLGQTAPVGVSNVSQVRTQPTSSFAGGRGVLGTGVGGVSGLGSSLGAYTSSNNSTQRSVGGVLGSAGVTGPNNNVYDRSRGRSPYR</sequence>
<dbReference type="EMBL" id="CAJNOE010000034">
    <property type="protein sequence ID" value="CAF0777756.1"/>
    <property type="molecule type" value="Genomic_DNA"/>
</dbReference>
<gene>
    <name evidence="5" type="ORF">IZO911_LOCUS5655</name>
</gene>
<evidence type="ECO:0000313" key="5">
    <source>
        <dbReference type="EMBL" id="CAF0777756.1"/>
    </source>
</evidence>
<evidence type="ECO:0000313" key="6">
    <source>
        <dbReference type="Proteomes" id="UP000663860"/>
    </source>
</evidence>
<feature type="region of interest" description="Disordered" evidence="3">
    <location>
        <begin position="537"/>
        <end position="574"/>
    </location>
</feature>
<dbReference type="GO" id="GO:1990904">
    <property type="term" value="C:ribonucleoprotein complex"/>
    <property type="evidence" value="ECO:0007669"/>
    <property type="project" value="TreeGrafter"/>
</dbReference>
<protein>
    <recommendedName>
        <fullName evidence="4">RRM domain-containing protein</fullName>
    </recommendedName>
</protein>
<feature type="compositionally biased region" description="Polar residues" evidence="3">
    <location>
        <begin position="537"/>
        <end position="546"/>
    </location>
</feature>
<accession>A0A813R5D7</accession>
<name>A0A813R5D7_9BILA</name>
<dbReference type="InterPro" id="IPR012677">
    <property type="entry name" value="Nucleotide-bd_a/b_plait_sf"/>
</dbReference>
<evidence type="ECO:0000256" key="1">
    <source>
        <dbReference type="ARBA" id="ARBA00022884"/>
    </source>
</evidence>
<dbReference type="Gene3D" id="3.30.70.330">
    <property type="match status" value="1"/>
</dbReference>
<dbReference type="InterPro" id="IPR035979">
    <property type="entry name" value="RBD_domain_sf"/>
</dbReference>